<evidence type="ECO:0000313" key="11">
    <source>
        <dbReference type="EMBL" id="MCV9385151.1"/>
    </source>
</evidence>
<evidence type="ECO:0000256" key="9">
    <source>
        <dbReference type="ARBA" id="ARBA00023136"/>
    </source>
</evidence>
<evidence type="ECO:0000256" key="3">
    <source>
        <dbReference type="ARBA" id="ARBA00022448"/>
    </source>
</evidence>
<proteinExistence type="inferred from homology"/>
<dbReference type="PANTHER" id="PTHR33446">
    <property type="entry name" value="PROTEIN TONB-RELATED"/>
    <property type="match status" value="1"/>
</dbReference>
<comment type="similarity">
    <text evidence="2">Belongs to the TonB family.</text>
</comment>
<keyword evidence="7" id="KW-0653">Protein transport</keyword>
<evidence type="ECO:0000256" key="5">
    <source>
        <dbReference type="ARBA" id="ARBA00022519"/>
    </source>
</evidence>
<sequence length="228" mass="25596">MDWKAKRAEKLRHQSSMFFFIGLSIALFLVVTAFEWKTIDDGIVTELTMDASDFDELQDIPQTLQAPPPPPKNIIQQPVVVEVPDEVILEEIDIDMDVEVTEEMAVEEVLFLDDPVEEETAEEIFLIVEDKPEPKGGMAAFYEYVGKNVKYPDAARRMDIQGRVFVQFVVNKQGKISDVTVVKGIGAGCDEEAARIVAEAPDWVPGRQRGKAVSVRMVIPITFKLANR</sequence>
<dbReference type="PRINTS" id="PR01374">
    <property type="entry name" value="TONBPROTEIN"/>
</dbReference>
<dbReference type="Proteomes" id="UP001300692">
    <property type="component" value="Unassembled WGS sequence"/>
</dbReference>
<evidence type="ECO:0000256" key="1">
    <source>
        <dbReference type="ARBA" id="ARBA00004383"/>
    </source>
</evidence>
<keyword evidence="9" id="KW-0472">Membrane</keyword>
<evidence type="ECO:0000256" key="6">
    <source>
        <dbReference type="ARBA" id="ARBA00022692"/>
    </source>
</evidence>
<protein>
    <submittedName>
        <fullName evidence="11">Energy transducer TonB</fullName>
    </submittedName>
</protein>
<dbReference type="Gene3D" id="3.30.1150.10">
    <property type="match status" value="1"/>
</dbReference>
<keyword evidence="8" id="KW-1133">Transmembrane helix</keyword>
<evidence type="ECO:0000313" key="12">
    <source>
        <dbReference type="Proteomes" id="UP001300692"/>
    </source>
</evidence>
<comment type="subcellular location">
    <subcellularLocation>
        <location evidence="1">Cell inner membrane</location>
        <topology evidence="1">Single-pass membrane protein</topology>
        <orientation evidence="1">Periplasmic side</orientation>
    </subcellularLocation>
</comment>
<name>A0ABT3CN43_9BACT</name>
<dbReference type="NCBIfam" id="TIGR01352">
    <property type="entry name" value="tonB_Cterm"/>
    <property type="match status" value="1"/>
</dbReference>
<dbReference type="InterPro" id="IPR006260">
    <property type="entry name" value="TonB/TolA_C"/>
</dbReference>
<keyword evidence="5" id="KW-0997">Cell inner membrane</keyword>
<keyword evidence="4" id="KW-1003">Cell membrane</keyword>
<evidence type="ECO:0000259" key="10">
    <source>
        <dbReference type="PROSITE" id="PS52015"/>
    </source>
</evidence>
<dbReference type="EMBL" id="JAOYOD010000001">
    <property type="protein sequence ID" value="MCV9385151.1"/>
    <property type="molecule type" value="Genomic_DNA"/>
</dbReference>
<evidence type="ECO:0000256" key="8">
    <source>
        <dbReference type="ARBA" id="ARBA00022989"/>
    </source>
</evidence>
<dbReference type="PANTHER" id="PTHR33446:SF2">
    <property type="entry name" value="PROTEIN TONB"/>
    <property type="match status" value="1"/>
</dbReference>
<evidence type="ECO:0000256" key="4">
    <source>
        <dbReference type="ARBA" id="ARBA00022475"/>
    </source>
</evidence>
<evidence type="ECO:0000256" key="7">
    <source>
        <dbReference type="ARBA" id="ARBA00022927"/>
    </source>
</evidence>
<dbReference type="SUPFAM" id="SSF74653">
    <property type="entry name" value="TolA/TonB C-terminal domain"/>
    <property type="match status" value="1"/>
</dbReference>
<reference evidence="11 12" key="1">
    <citation type="submission" date="2022-10" db="EMBL/GenBank/DDBJ databases">
        <title>Comparative genomics and taxonomic characterization of three novel marine species of genus Reichenbachiella exhibiting antioxidant and polysaccharide degradation activities.</title>
        <authorList>
            <person name="Muhammad N."/>
            <person name="Lee Y.-J."/>
            <person name="Ko J."/>
            <person name="Kim S.-G."/>
        </authorList>
    </citation>
    <scope>NUCLEOTIDE SEQUENCE [LARGE SCALE GENOMIC DNA]</scope>
    <source>
        <strain evidence="11 12">ABR2-5</strain>
    </source>
</reference>
<feature type="domain" description="TonB C-terminal" evidence="10">
    <location>
        <begin position="136"/>
        <end position="228"/>
    </location>
</feature>
<evidence type="ECO:0000256" key="2">
    <source>
        <dbReference type="ARBA" id="ARBA00006555"/>
    </source>
</evidence>
<dbReference type="InterPro" id="IPR051045">
    <property type="entry name" value="TonB-dependent_transducer"/>
</dbReference>
<keyword evidence="3" id="KW-0813">Transport</keyword>
<gene>
    <name evidence="11" type="ORF">N7U62_00675</name>
</gene>
<keyword evidence="12" id="KW-1185">Reference proteome</keyword>
<comment type="caution">
    <text evidence="11">The sequence shown here is derived from an EMBL/GenBank/DDBJ whole genome shotgun (WGS) entry which is preliminary data.</text>
</comment>
<dbReference type="Pfam" id="PF03544">
    <property type="entry name" value="TonB_C"/>
    <property type="match status" value="1"/>
</dbReference>
<accession>A0ABT3CN43</accession>
<keyword evidence="6" id="KW-0812">Transmembrane</keyword>
<dbReference type="InterPro" id="IPR003538">
    <property type="entry name" value="TonB"/>
</dbReference>
<dbReference type="InterPro" id="IPR037682">
    <property type="entry name" value="TonB_C"/>
</dbReference>
<organism evidence="11 12">
    <name type="scientific">Reichenbachiella ulvae</name>
    <dbReference type="NCBI Taxonomy" id="2980104"/>
    <lineage>
        <taxon>Bacteria</taxon>
        <taxon>Pseudomonadati</taxon>
        <taxon>Bacteroidota</taxon>
        <taxon>Cytophagia</taxon>
        <taxon>Cytophagales</taxon>
        <taxon>Reichenbachiellaceae</taxon>
        <taxon>Reichenbachiella</taxon>
    </lineage>
</organism>
<dbReference type="PROSITE" id="PS52015">
    <property type="entry name" value="TONB_CTD"/>
    <property type="match status" value="1"/>
</dbReference>